<dbReference type="Proteomes" id="UP000198803">
    <property type="component" value="Chromosome I"/>
</dbReference>
<feature type="transmembrane region" description="Helical" evidence="1">
    <location>
        <begin position="117"/>
        <end position="136"/>
    </location>
</feature>
<protein>
    <recommendedName>
        <fullName evidence="4">TMhelix containing protein</fullName>
    </recommendedName>
</protein>
<dbReference type="EMBL" id="LT629693">
    <property type="protein sequence ID" value="SDK41187.1"/>
    <property type="molecule type" value="Genomic_DNA"/>
</dbReference>
<organism evidence="2 3">
    <name type="scientific">Bradyrhizobium ottawaense</name>
    <dbReference type="NCBI Taxonomy" id="931866"/>
    <lineage>
        <taxon>Bacteria</taxon>
        <taxon>Pseudomonadati</taxon>
        <taxon>Pseudomonadota</taxon>
        <taxon>Alphaproteobacteria</taxon>
        <taxon>Hyphomicrobiales</taxon>
        <taxon>Nitrobacteraceae</taxon>
        <taxon>Bradyrhizobium</taxon>
    </lineage>
</organism>
<evidence type="ECO:0000313" key="3">
    <source>
        <dbReference type="Proteomes" id="UP000198803"/>
    </source>
</evidence>
<name>A0ABY0QH98_9BRAD</name>
<sequence length="138" mass="15336">MLFSILLGLLPKLGASFLDYLNKKSDADLEKFKTAVGGDVQLNVAELRYKVEVARMAADMRKDDREHWFTAWMVPTAFAIFIIHIAAVVFDSIPLLGHEVGSWQVSKLPGLYADMQYNIVMTICGVAGVGAIKKIFSR</sequence>
<keyword evidence="1" id="KW-1133">Transmembrane helix</keyword>
<evidence type="ECO:0000313" key="2">
    <source>
        <dbReference type="EMBL" id="SDK41187.1"/>
    </source>
</evidence>
<feature type="transmembrane region" description="Helical" evidence="1">
    <location>
        <begin position="69"/>
        <end position="96"/>
    </location>
</feature>
<gene>
    <name evidence="2" type="ORF">SAMN05444163_8050</name>
</gene>
<keyword evidence="1" id="KW-0812">Transmembrane</keyword>
<reference evidence="2 3" key="1">
    <citation type="submission" date="2016-10" db="EMBL/GenBank/DDBJ databases">
        <authorList>
            <person name="Varghese N."/>
            <person name="Submissions S."/>
        </authorList>
    </citation>
    <scope>NUCLEOTIDE SEQUENCE [LARGE SCALE GENOMIC DNA]</scope>
    <source>
        <strain evidence="2 3">GAS524</strain>
    </source>
</reference>
<keyword evidence="1" id="KW-0472">Membrane</keyword>
<evidence type="ECO:0008006" key="4">
    <source>
        <dbReference type="Google" id="ProtNLM"/>
    </source>
</evidence>
<dbReference type="RefSeq" id="WP_091977153.1">
    <property type="nucleotide sequence ID" value="NZ_LT629693.1"/>
</dbReference>
<evidence type="ECO:0000256" key="1">
    <source>
        <dbReference type="SAM" id="Phobius"/>
    </source>
</evidence>
<accession>A0ABY0QH98</accession>
<keyword evidence="3" id="KW-1185">Reference proteome</keyword>
<proteinExistence type="predicted"/>